<dbReference type="Pfam" id="PF09995">
    <property type="entry name" value="MPAB_Lcp_cat"/>
    <property type="match status" value="1"/>
</dbReference>
<evidence type="ECO:0000259" key="2">
    <source>
        <dbReference type="Pfam" id="PF09995"/>
    </source>
</evidence>
<organism evidence="3 4">
    <name type="scientific">Leucobacter aridicollis</name>
    <dbReference type="NCBI Taxonomy" id="283878"/>
    <lineage>
        <taxon>Bacteria</taxon>
        <taxon>Bacillati</taxon>
        <taxon>Actinomycetota</taxon>
        <taxon>Actinomycetes</taxon>
        <taxon>Micrococcales</taxon>
        <taxon>Microbacteriaceae</taxon>
        <taxon>Leucobacter</taxon>
    </lineage>
</organism>
<dbReference type="AlphaFoldDB" id="A0A852R913"/>
<dbReference type="PANTHER" id="PTHR36151:SF3">
    <property type="entry name" value="ER-BOUND OXYGENASE MPAB_MPAB'_RUBBER OXYGENASE CATALYTIC DOMAIN-CONTAINING PROTEIN"/>
    <property type="match status" value="1"/>
</dbReference>
<feature type="domain" description="ER-bound oxygenase mpaB/mpaB'/Rubber oxygenase catalytic" evidence="2">
    <location>
        <begin position="53"/>
        <end position="265"/>
    </location>
</feature>
<dbReference type="GO" id="GO:0016491">
    <property type="term" value="F:oxidoreductase activity"/>
    <property type="evidence" value="ECO:0007669"/>
    <property type="project" value="InterPro"/>
</dbReference>
<comment type="caution">
    <text evidence="3">The sequence shown here is derived from an EMBL/GenBank/DDBJ whole genome shotgun (WGS) entry which is preliminary data.</text>
</comment>
<evidence type="ECO:0000313" key="3">
    <source>
        <dbReference type="EMBL" id="NYD27885.1"/>
    </source>
</evidence>
<dbReference type="EMBL" id="JACCBD010000001">
    <property type="protein sequence ID" value="NYD27885.1"/>
    <property type="molecule type" value="Genomic_DNA"/>
</dbReference>
<dbReference type="PANTHER" id="PTHR36151">
    <property type="entry name" value="BLR2777 PROTEIN"/>
    <property type="match status" value="1"/>
</dbReference>
<sequence length="314" mass="34180">MTDHATLPDTPLPTGQSPQAPARGCPIAHAPGSAHDLVDRSDNGYFGPDSVSWRVFADPAAQLGGVAAILLQSLNPMMMRLFAETSDYLADVEGRGERTGRYLDTIVYGDRAHAEAAAEAVNRLHAASIWTDPRTGQILRADNEEWLAWTHNTLVYGLLRAAEAFGPELSTADQDRFIVEQHIAACLVEIEDDSYLPSTRAELDAYIEANKDWMALTLPAAELSRSLRKPSLSGNPVATWITVNVQDGILSLLPDWALLLFGIEGRPMNLGAAAKTTRKIVDSARQNASAADMIAEVTSRVQTHPYRKVRRAGQ</sequence>
<dbReference type="InterPro" id="IPR018713">
    <property type="entry name" value="MPAB/Lcp_cat_dom"/>
</dbReference>
<evidence type="ECO:0000256" key="1">
    <source>
        <dbReference type="SAM" id="MobiDB-lite"/>
    </source>
</evidence>
<dbReference type="Proteomes" id="UP000586095">
    <property type="component" value="Unassembled WGS sequence"/>
</dbReference>
<evidence type="ECO:0000313" key="4">
    <source>
        <dbReference type="Proteomes" id="UP000586095"/>
    </source>
</evidence>
<keyword evidence="4" id="KW-1185">Reference proteome</keyword>
<protein>
    <submittedName>
        <fullName evidence="3">Uncharacterized protein (DUF2236 family)</fullName>
    </submittedName>
</protein>
<dbReference type="RefSeq" id="WP_307814560.1">
    <property type="nucleotide sequence ID" value="NZ_BAAALZ010000001.1"/>
</dbReference>
<accession>A0A852R913</accession>
<name>A0A852R913_9MICO</name>
<reference evidence="3 4" key="1">
    <citation type="submission" date="2020-07" db="EMBL/GenBank/DDBJ databases">
        <title>Sequencing the genomes of 1000 actinobacteria strains.</title>
        <authorList>
            <person name="Klenk H.-P."/>
        </authorList>
    </citation>
    <scope>NUCLEOTIDE SEQUENCE [LARGE SCALE GENOMIC DNA]</scope>
    <source>
        <strain evidence="3 4">DSM 17380</strain>
    </source>
</reference>
<gene>
    <name evidence="3" type="ORF">BJ960_002688</name>
</gene>
<feature type="region of interest" description="Disordered" evidence="1">
    <location>
        <begin position="1"/>
        <end position="34"/>
    </location>
</feature>
<proteinExistence type="predicted"/>